<dbReference type="Proteomes" id="UP000789901">
    <property type="component" value="Unassembled WGS sequence"/>
</dbReference>
<organism evidence="2 3">
    <name type="scientific">Gigaspora margarita</name>
    <dbReference type="NCBI Taxonomy" id="4874"/>
    <lineage>
        <taxon>Eukaryota</taxon>
        <taxon>Fungi</taxon>
        <taxon>Fungi incertae sedis</taxon>
        <taxon>Mucoromycota</taxon>
        <taxon>Glomeromycotina</taxon>
        <taxon>Glomeromycetes</taxon>
        <taxon>Diversisporales</taxon>
        <taxon>Gigasporaceae</taxon>
        <taxon>Gigaspora</taxon>
    </lineage>
</organism>
<comment type="caution">
    <text evidence="2">The sequence shown here is derived from an EMBL/GenBank/DDBJ whole genome shotgun (WGS) entry which is preliminary data.</text>
</comment>
<name>A0ABN7WF33_GIGMA</name>
<feature type="region of interest" description="Disordered" evidence="1">
    <location>
        <begin position="37"/>
        <end position="59"/>
    </location>
</feature>
<keyword evidence="3" id="KW-1185">Reference proteome</keyword>
<dbReference type="EMBL" id="CAJVQB010041531">
    <property type="protein sequence ID" value="CAG8829599.1"/>
    <property type="molecule type" value="Genomic_DNA"/>
</dbReference>
<sequence length="59" mass="6447">IYDNGVYNDKMDTFENNNYNDEVIASNDSIFVLSVSNTNSNANSNTNSSTNSSNNSSNN</sequence>
<gene>
    <name evidence="2" type="ORF">GMARGA_LOCUS30027</name>
</gene>
<evidence type="ECO:0000313" key="2">
    <source>
        <dbReference type="EMBL" id="CAG8829599.1"/>
    </source>
</evidence>
<accession>A0ABN7WF33</accession>
<protein>
    <submittedName>
        <fullName evidence="2">25031_t:CDS:1</fullName>
    </submittedName>
</protein>
<evidence type="ECO:0000256" key="1">
    <source>
        <dbReference type="SAM" id="MobiDB-lite"/>
    </source>
</evidence>
<feature type="non-terminal residue" evidence="2">
    <location>
        <position position="1"/>
    </location>
</feature>
<evidence type="ECO:0000313" key="3">
    <source>
        <dbReference type="Proteomes" id="UP000789901"/>
    </source>
</evidence>
<reference evidence="2 3" key="1">
    <citation type="submission" date="2021-06" db="EMBL/GenBank/DDBJ databases">
        <authorList>
            <person name="Kallberg Y."/>
            <person name="Tangrot J."/>
            <person name="Rosling A."/>
        </authorList>
    </citation>
    <scope>NUCLEOTIDE SEQUENCE [LARGE SCALE GENOMIC DNA]</scope>
    <source>
        <strain evidence="2 3">120-4 pot B 10/14</strain>
    </source>
</reference>
<proteinExistence type="predicted"/>